<feature type="region of interest" description="Disordered" evidence="5">
    <location>
        <begin position="1"/>
        <end position="39"/>
    </location>
</feature>
<dbReference type="PANTHER" id="PTHR31413:SF12">
    <property type="entry name" value="AFP HOMOLOG 2"/>
    <property type="match status" value="1"/>
</dbReference>
<comment type="function">
    <text evidence="4">Acts as a negative regulator of abscisic acid (ABA) response.</text>
</comment>
<organism evidence="7 8">
    <name type="scientific">Rehmannia glutinosa</name>
    <name type="common">Chinese foxglove</name>
    <dbReference type="NCBI Taxonomy" id="99300"/>
    <lineage>
        <taxon>Eukaryota</taxon>
        <taxon>Viridiplantae</taxon>
        <taxon>Streptophyta</taxon>
        <taxon>Embryophyta</taxon>
        <taxon>Tracheophyta</taxon>
        <taxon>Spermatophyta</taxon>
        <taxon>Magnoliopsida</taxon>
        <taxon>eudicotyledons</taxon>
        <taxon>Gunneridae</taxon>
        <taxon>Pentapetalae</taxon>
        <taxon>asterids</taxon>
        <taxon>lamiids</taxon>
        <taxon>Lamiales</taxon>
        <taxon>Orobanchaceae</taxon>
        <taxon>Rehmannieae</taxon>
        <taxon>Rehmannia</taxon>
    </lineage>
</organism>
<comment type="similarity">
    <text evidence="2 4">Belongs to the Ninja family.</text>
</comment>
<dbReference type="Pfam" id="PF16135">
    <property type="entry name" value="TDBD"/>
    <property type="match status" value="1"/>
</dbReference>
<name>A0ABR0WZM9_REHGL</name>
<feature type="domain" description="Tify" evidence="6">
    <location>
        <begin position="451"/>
        <end position="476"/>
    </location>
</feature>
<reference evidence="7 8" key="1">
    <citation type="journal article" date="2021" name="Comput. Struct. Biotechnol. J.">
        <title>De novo genome assembly of the potent medicinal plant Rehmannia glutinosa using nanopore technology.</title>
        <authorList>
            <person name="Ma L."/>
            <person name="Dong C."/>
            <person name="Song C."/>
            <person name="Wang X."/>
            <person name="Zheng X."/>
            <person name="Niu Y."/>
            <person name="Chen S."/>
            <person name="Feng W."/>
        </authorList>
    </citation>
    <scope>NUCLEOTIDE SEQUENCE [LARGE SCALE GENOMIC DNA]</scope>
    <source>
        <strain evidence="7">DH-2019</strain>
    </source>
</reference>
<evidence type="ECO:0000256" key="4">
    <source>
        <dbReference type="RuleBase" id="RU369029"/>
    </source>
</evidence>
<evidence type="ECO:0000256" key="3">
    <source>
        <dbReference type="ARBA" id="ARBA00023242"/>
    </source>
</evidence>
<feature type="compositionally biased region" description="Low complexity" evidence="5">
    <location>
        <begin position="16"/>
        <end position="30"/>
    </location>
</feature>
<comment type="subcellular location">
    <subcellularLocation>
        <location evidence="1 4">Nucleus</location>
    </subcellularLocation>
</comment>
<dbReference type="InterPro" id="IPR032308">
    <property type="entry name" value="TDBD"/>
</dbReference>
<feature type="compositionally biased region" description="Polar residues" evidence="5">
    <location>
        <begin position="140"/>
        <end position="152"/>
    </location>
</feature>
<dbReference type="Proteomes" id="UP001318860">
    <property type="component" value="Unassembled WGS sequence"/>
</dbReference>
<evidence type="ECO:0000313" key="7">
    <source>
        <dbReference type="EMBL" id="KAK6151827.1"/>
    </source>
</evidence>
<keyword evidence="8" id="KW-1185">Reference proteome</keyword>
<feature type="region of interest" description="Disordered" evidence="5">
    <location>
        <begin position="301"/>
        <end position="379"/>
    </location>
</feature>
<keyword evidence="3 4" id="KW-0539">Nucleus</keyword>
<comment type="caution">
    <text evidence="7">The sequence shown here is derived from an EMBL/GenBank/DDBJ whole genome shotgun (WGS) entry which is preliminary data.</text>
</comment>
<dbReference type="EMBL" id="JABTTQ020000007">
    <property type="protein sequence ID" value="KAK6151827.1"/>
    <property type="molecule type" value="Genomic_DNA"/>
</dbReference>
<evidence type="ECO:0000256" key="2">
    <source>
        <dbReference type="ARBA" id="ARBA00006081"/>
    </source>
</evidence>
<feature type="region of interest" description="Disordered" evidence="5">
    <location>
        <begin position="77"/>
        <end position="198"/>
    </location>
</feature>
<feature type="compositionally biased region" description="Polar residues" evidence="5">
    <location>
        <begin position="179"/>
        <end position="188"/>
    </location>
</feature>
<dbReference type="InterPro" id="IPR031307">
    <property type="entry name" value="Ninja_fam"/>
</dbReference>
<feature type="compositionally biased region" description="Polar residues" evidence="5">
    <location>
        <begin position="485"/>
        <end position="497"/>
    </location>
</feature>
<feature type="compositionally biased region" description="Acidic residues" evidence="5">
    <location>
        <begin position="153"/>
        <end position="162"/>
    </location>
</feature>
<protein>
    <recommendedName>
        <fullName evidence="4">Ninja-family protein</fullName>
    </recommendedName>
    <alternativeName>
        <fullName evidence="4">ABI-binding protein</fullName>
    </alternativeName>
</protein>
<proteinExistence type="inferred from homology"/>
<evidence type="ECO:0000259" key="6">
    <source>
        <dbReference type="Pfam" id="PF16135"/>
    </source>
</evidence>
<evidence type="ECO:0000256" key="1">
    <source>
        <dbReference type="ARBA" id="ARBA00004123"/>
    </source>
</evidence>
<dbReference type="PANTHER" id="PTHR31413">
    <property type="entry name" value="AFP HOMOLOG 2"/>
    <property type="match status" value="1"/>
</dbReference>
<sequence length="497" mass="53734">MEDEKGLDLSLGLPCGGNSSSQKGKIGSSSDIRSDEADRGSKLINEFKNFLEGGNQQHPLKLGENFYNNFAKAPVDLETSKNSNTGGIWLTNDGRSNEVEEENRSSVGEKRKSLFIETNQQKKQERDTNHVDLTDKTKTSHISITTDEGSTADNEDVAESEVDGSTSRHVSQNDDVSKRFVSSGSLSRAQKESHAFSDSSGVEIFGQKRFNISSEKEFNVMNMPMPYGVSFPGQPVNMNMSYSQPVKDSNASGTPSLSSYPLPSMIHGMAATNGDQPVMPANFPLMFGYTPVQLPALDRDNSRAVASHHQQMHPTYSGRNSVNPDTQNDSRKLTQVISHKSSESTQYDGRAVEHGKSYGKQQVGEEGSSSHTEGDLKGNHAVNQVKDASDQPRTESIPCEFPAIRPGIAADLKFGGCGSYPNLPWVSTTGPGPNGRTISGVTYRYSPTQIRIVCACHGSHMSPEEFVRHAAEENNSSDAPAGLTSFPSSNPAASAQS</sequence>
<evidence type="ECO:0000256" key="5">
    <source>
        <dbReference type="SAM" id="MobiDB-lite"/>
    </source>
</evidence>
<gene>
    <name evidence="7" type="ORF">DH2020_014462</name>
</gene>
<accession>A0ABR0WZM9</accession>
<feature type="region of interest" description="Disordered" evidence="5">
    <location>
        <begin position="468"/>
        <end position="497"/>
    </location>
</feature>
<evidence type="ECO:0000313" key="8">
    <source>
        <dbReference type="Proteomes" id="UP001318860"/>
    </source>
</evidence>
<feature type="compositionally biased region" description="Basic and acidic residues" evidence="5">
    <location>
        <begin position="95"/>
        <end position="138"/>
    </location>
</feature>
<feature type="compositionally biased region" description="Polar residues" evidence="5">
    <location>
        <begin position="308"/>
        <end position="347"/>
    </location>
</feature>